<reference evidence="1 2" key="1">
    <citation type="journal article" date="2016" name="Front. Microbiol.">
        <title>Genomic Resource of Rice Seed Associated Bacteria.</title>
        <authorList>
            <person name="Midha S."/>
            <person name="Bansal K."/>
            <person name="Sharma S."/>
            <person name="Kumar N."/>
            <person name="Patil P.P."/>
            <person name="Chaudhry V."/>
            <person name="Patil P.B."/>
        </authorList>
    </citation>
    <scope>NUCLEOTIDE SEQUENCE [LARGE SCALE GENOMIC DNA]</scope>
    <source>
        <strain evidence="1 2">NS365</strain>
    </source>
</reference>
<dbReference type="Proteomes" id="UP000078529">
    <property type="component" value="Unassembled WGS sequence"/>
</dbReference>
<keyword evidence="2" id="KW-1185">Reference proteome</keyword>
<dbReference type="EMBL" id="LDQA01000014">
    <property type="protein sequence ID" value="KTR06880.1"/>
    <property type="molecule type" value="Genomic_DNA"/>
</dbReference>
<comment type="caution">
    <text evidence="1">The sequence shown here is derived from an EMBL/GenBank/DDBJ whole genome shotgun (WGS) entry which is preliminary data.</text>
</comment>
<sequence>MDAKIYAAHVRGLTPRGIGERLQLPTEYVERRLPHLSTHSLAGMRPETPTLADRILDLLKEADGHAATVDDLTALHVPKSPGSSAVNAVRVSMALLRADGHEIQYVHRYVADAQPHLESTSRVMRRMADRLAAGPATPEELTVAGRVPIQQVRVYVHKLKRKGAQIRQVRAYVLTVVNEESQS</sequence>
<protein>
    <submittedName>
        <fullName evidence="1">Uncharacterized protein</fullName>
    </submittedName>
</protein>
<evidence type="ECO:0000313" key="2">
    <source>
        <dbReference type="Proteomes" id="UP000078529"/>
    </source>
</evidence>
<gene>
    <name evidence="1" type="ORF">NS365_05450</name>
</gene>
<organism evidence="1 2">
    <name type="scientific">Aureimonas ureilytica</name>
    <dbReference type="NCBI Taxonomy" id="401562"/>
    <lineage>
        <taxon>Bacteria</taxon>
        <taxon>Pseudomonadati</taxon>
        <taxon>Pseudomonadota</taxon>
        <taxon>Alphaproteobacteria</taxon>
        <taxon>Hyphomicrobiales</taxon>
        <taxon>Aurantimonadaceae</taxon>
        <taxon>Aureimonas</taxon>
    </lineage>
</organism>
<proteinExistence type="predicted"/>
<dbReference type="PATRIC" id="fig|401562.4.peg.721"/>
<accession>A0A175RT17</accession>
<dbReference type="RefSeq" id="WP_058599273.1">
    <property type="nucleotide sequence ID" value="NZ_LDQA01000014.1"/>
</dbReference>
<dbReference type="AlphaFoldDB" id="A0A175RT17"/>
<name>A0A175RT17_9HYPH</name>
<evidence type="ECO:0000313" key="1">
    <source>
        <dbReference type="EMBL" id="KTR06880.1"/>
    </source>
</evidence>